<name>A0A6J4KL00_9SPHI</name>
<dbReference type="InterPro" id="IPR011008">
    <property type="entry name" value="Dimeric_a/b-barrel"/>
</dbReference>
<dbReference type="AlphaFoldDB" id="A0A6J4KL00"/>
<protein>
    <recommendedName>
        <fullName evidence="3">DUF1330 domain-containing protein</fullName>
    </recommendedName>
</protein>
<feature type="region of interest" description="Disordered" evidence="1">
    <location>
        <begin position="1"/>
        <end position="20"/>
    </location>
</feature>
<dbReference type="PANTHER" id="PTHR40257:SF1">
    <property type="entry name" value="DUF1330 DOMAIN-CONTAINING PROTEIN"/>
    <property type="match status" value="1"/>
</dbReference>
<organism evidence="2">
    <name type="scientific">uncultured Cytophagales bacterium</name>
    <dbReference type="NCBI Taxonomy" id="158755"/>
    <lineage>
        <taxon>Bacteria</taxon>
        <taxon>Pseudomonadati</taxon>
        <taxon>Bacteroidota</taxon>
        <taxon>Sphingobacteriia</taxon>
        <taxon>Sphingobacteriales</taxon>
        <taxon>environmental samples</taxon>
    </lineage>
</organism>
<accession>A0A6J4KL00</accession>
<dbReference type="SUPFAM" id="SSF54909">
    <property type="entry name" value="Dimeric alpha+beta barrel"/>
    <property type="match status" value="1"/>
</dbReference>
<evidence type="ECO:0008006" key="3">
    <source>
        <dbReference type="Google" id="ProtNLM"/>
    </source>
</evidence>
<proteinExistence type="predicted"/>
<gene>
    <name evidence="2" type="ORF">AVDCRST_MAG56-5843</name>
</gene>
<evidence type="ECO:0000313" key="2">
    <source>
        <dbReference type="EMBL" id="CAA9306352.1"/>
    </source>
</evidence>
<sequence>MTPAPSSTTPSPQPGSFPQGTTELATQALLAAASSIPAGIPIYMVNLLRYRYQADYGDSATAAPCSGREAYFQRYIPAFAKVTEGDGIKPFWVGRALAQLVAPPGEQWDDVAIVEYPSFAVFQRMIESPAYLAEAEPHRRAALADWRLIPTAKADMPG</sequence>
<reference evidence="2" key="1">
    <citation type="submission" date="2020-02" db="EMBL/GenBank/DDBJ databases">
        <authorList>
            <person name="Meier V. D."/>
        </authorList>
    </citation>
    <scope>NUCLEOTIDE SEQUENCE</scope>
    <source>
        <strain evidence="2">AVDCRST_MAG56</strain>
    </source>
</reference>
<dbReference type="PANTHER" id="PTHR40257">
    <property type="match status" value="1"/>
</dbReference>
<dbReference type="EMBL" id="CADCTQ010000481">
    <property type="protein sequence ID" value="CAA9306352.1"/>
    <property type="molecule type" value="Genomic_DNA"/>
</dbReference>
<dbReference type="Gene3D" id="3.30.70.100">
    <property type="match status" value="1"/>
</dbReference>
<evidence type="ECO:0000256" key="1">
    <source>
        <dbReference type="SAM" id="MobiDB-lite"/>
    </source>
</evidence>